<organism evidence="6 7">
    <name type="scientific">Parafrankia irregularis</name>
    <dbReference type="NCBI Taxonomy" id="795642"/>
    <lineage>
        <taxon>Bacteria</taxon>
        <taxon>Bacillati</taxon>
        <taxon>Actinomycetota</taxon>
        <taxon>Actinomycetes</taxon>
        <taxon>Frankiales</taxon>
        <taxon>Frankiaceae</taxon>
        <taxon>Parafrankia</taxon>
    </lineage>
</organism>
<reference evidence="7" key="1">
    <citation type="submission" date="2015-11" db="EMBL/GenBank/DDBJ databases">
        <authorList>
            <person name="Varghese N."/>
        </authorList>
    </citation>
    <scope>NUCLEOTIDE SEQUENCE [LARGE SCALE GENOMIC DNA]</scope>
    <source>
        <strain evidence="7">DSM 45899</strain>
    </source>
</reference>
<evidence type="ECO:0000256" key="2">
    <source>
        <dbReference type="ARBA" id="ARBA00023125"/>
    </source>
</evidence>
<dbReference type="PROSITE" id="PS50977">
    <property type="entry name" value="HTH_TETR_2"/>
    <property type="match status" value="1"/>
</dbReference>
<sequence length="209" mass="23379">MGRRGWAGVPPADDAQARERIIDAAIQSVALRGAAGTTLSNVATDLGVIRKTVYRYFTSTEELFAAVSDAAAERFVAQFEATFPTDVDDIADFVVEAMAFIIERFPDEPLLMLLLAGGYPTTFSRRMMAPAQIARVRTILVNRRVNWAELGYDDEMLDQLVEHMLRIMQSLILVPPDPPRMGQELRDYLRRWVGPVLFPASQRVPRPVG</sequence>
<accession>A0A0S4QRD0</accession>
<proteinExistence type="predicted"/>
<dbReference type="PANTHER" id="PTHR30055">
    <property type="entry name" value="HTH-TYPE TRANSCRIPTIONAL REGULATOR RUTR"/>
    <property type="match status" value="1"/>
</dbReference>
<gene>
    <name evidence="6" type="ORF">Ga0074812_11792</name>
</gene>
<dbReference type="GO" id="GO:0000976">
    <property type="term" value="F:transcription cis-regulatory region binding"/>
    <property type="evidence" value="ECO:0007669"/>
    <property type="project" value="TreeGrafter"/>
</dbReference>
<evidence type="ECO:0000256" key="1">
    <source>
        <dbReference type="ARBA" id="ARBA00023015"/>
    </source>
</evidence>
<evidence type="ECO:0000313" key="6">
    <source>
        <dbReference type="EMBL" id="CUU58183.1"/>
    </source>
</evidence>
<dbReference type="Gene3D" id="1.10.357.10">
    <property type="entry name" value="Tetracycline Repressor, domain 2"/>
    <property type="match status" value="1"/>
</dbReference>
<dbReference type="EMBL" id="FAOZ01000017">
    <property type="protein sequence ID" value="CUU58183.1"/>
    <property type="molecule type" value="Genomic_DNA"/>
</dbReference>
<dbReference type="InterPro" id="IPR050109">
    <property type="entry name" value="HTH-type_TetR-like_transc_reg"/>
</dbReference>
<dbReference type="PRINTS" id="PR00455">
    <property type="entry name" value="HTHTETR"/>
</dbReference>
<name>A0A0S4QRD0_9ACTN</name>
<protein>
    <submittedName>
        <fullName evidence="6">DNA-binding transcriptional regulator, AcrR family</fullName>
    </submittedName>
</protein>
<feature type="domain" description="HTH tetR-type" evidence="5">
    <location>
        <begin position="15"/>
        <end position="75"/>
    </location>
</feature>
<evidence type="ECO:0000256" key="4">
    <source>
        <dbReference type="PROSITE-ProRule" id="PRU00335"/>
    </source>
</evidence>
<keyword evidence="3" id="KW-0804">Transcription</keyword>
<dbReference type="Proteomes" id="UP000198802">
    <property type="component" value="Unassembled WGS sequence"/>
</dbReference>
<keyword evidence="1" id="KW-0805">Transcription regulation</keyword>
<keyword evidence="2 4" id="KW-0238">DNA-binding</keyword>
<feature type="DNA-binding region" description="H-T-H motif" evidence="4">
    <location>
        <begin position="38"/>
        <end position="57"/>
    </location>
</feature>
<keyword evidence="7" id="KW-1185">Reference proteome</keyword>
<evidence type="ECO:0000313" key="7">
    <source>
        <dbReference type="Proteomes" id="UP000198802"/>
    </source>
</evidence>
<dbReference type="SUPFAM" id="SSF46689">
    <property type="entry name" value="Homeodomain-like"/>
    <property type="match status" value="1"/>
</dbReference>
<dbReference type="InterPro" id="IPR001647">
    <property type="entry name" value="HTH_TetR"/>
</dbReference>
<evidence type="ECO:0000256" key="3">
    <source>
        <dbReference type="ARBA" id="ARBA00023163"/>
    </source>
</evidence>
<dbReference type="AlphaFoldDB" id="A0A0S4QRD0"/>
<dbReference type="PANTHER" id="PTHR30055:SF234">
    <property type="entry name" value="HTH-TYPE TRANSCRIPTIONAL REGULATOR BETI"/>
    <property type="match status" value="1"/>
</dbReference>
<dbReference type="GO" id="GO:0003700">
    <property type="term" value="F:DNA-binding transcription factor activity"/>
    <property type="evidence" value="ECO:0007669"/>
    <property type="project" value="TreeGrafter"/>
</dbReference>
<dbReference type="RefSeq" id="WP_091280877.1">
    <property type="nucleotide sequence ID" value="NZ_FAOZ01000017.1"/>
</dbReference>
<dbReference type="Pfam" id="PF00440">
    <property type="entry name" value="TetR_N"/>
    <property type="match status" value="1"/>
</dbReference>
<dbReference type="InterPro" id="IPR009057">
    <property type="entry name" value="Homeodomain-like_sf"/>
</dbReference>
<evidence type="ECO:0000259" key="5">
    <source>
        <dbReference type="PROSITE" id="PS50977"/>
    </source>
</evidence>